<dbReference type="InterPro" id="IPR029063">
    <property type="entry name" value="SAM-dependent_MTases_sf"/>
</dbReference>
<comment type="similarity">
    <text evidence="5">Belongs to the class I-like SAM-binding methyltransferase superfamily. RsmB/NOP family.</text>
</comment>
<dbReference type="GO" id="GO:0001510">
    <property type="term" value="P:RNA methylation"/>
    <property type="evidence" value="ECO:0007669"/>
    <property type="project" value="InterPro"/>
</dbReference>
<keyword evidence="1 5" id="KW-0489">Methyltransferase</keyword>
<feature type="binding site" evidence="5">
    <location>
        <position position="250"/>
    </location>
    <ligand>
        <name>S-adenosyl-L-methionine</name>
        <dbReference type="ChEBI" id="CHEBI:59789"/>
    </ligand>
</feature>
<evidence type="ECO:0000256" key="5">
    <source>
        <dbReference type="PROSITE-ProRule" id="PRU01023"/>
    </source>
</evidence>
<dbReference type="Proteomes" id="UP000261284">
    <property type="component" value="Unassembled WGS sequence"/>
</dbReference>
<evidence type="ECO:0000256" key="4">
    <source>
        <dbReference type="ARBA" id="ARBA00022884"/>
    </source>
</evidence>
<protein>
    <submittedName>
        <fullName evidence="7">Fmu (Sun) domain-containing protein</fullName>
    </submittedName>
</protein>
<sequence>MQMHYAFKHLATAATLVQQYNGELPLAAFLKQYFSAHKKHGSKDRKYISELCYCYYRLGHALLHLPVEERMKIALYLCSNELQSWEALFEETWLQQHTPLLSQRISFVQQQYPALQAGTIFPWLTHCSETIDTTAFAYSHLVQPKVFLRIRPGYEQKVPDALAQQNIPFEQADKYCIALQPNTSISTLLDVNKAAVVQDYSSQKVGGLLQQVKVLSPGTQWRIWDCCAASGGKSILANDLLKPASLTVSDVRESIIRNLQQRFKEAGITRYDWFTADLTKQQKLLQNRDVNLVICDAPCSGSGTWGRTPEQLFYFTNEQLQHYASLQQQIVNNIVPQIKAGTYFLYITCSVFREENETMVQLLQQKHAMKILQTEVLKGYALQADSMFAALCIKE</sequence>
<dbReference type="Gene3D" id="3.40.50.150">
    <property type="entry name" value="Vaccinia Virus protein VP39"/>
    <property type="match status" value="1"/>
</dbReference>
<keyword evidence="4 5" id="KW-0694">RNA-binding</keyword>
<dbReference type="AlphaFoldDB" id="A0A3E1NLI1"/>
<proteinExistence type="inferred from homology"/>
<dbReference type="SUPFAM" id="SSF53335">
    <property type="entry name" value="S-adenosyl-L-methionine-dependent methyltransferases"/>
    <property type="match status" value="1"/>
</dbReference>
<keyword evidence="8" id="KW-1185">Reference proteome</keyword>
<dbReference type="EMBL" id="QTJU01000002">
    <property type="protein sequence ID" value="RFM28648.1"/>
    <property type="molecule type" value="Genomic_DNA"/>
</dbReference>
<evidence type="ECO:0000259" key="6">
    <source>
        <dbReference type="PROSITE" id="PS51686"/>
    </source>
</evidence>
<evidence type="ECO:0000313" key="7">
    <source>
        <dbReference type="EMBL" id="RFM28648.1"/>
    </source>
</evidence>
<dbReference type="PANTHER" id="PTHR22807">
    <property type="entry name" value="NOP2 YEAST -RELATED NOL1/NOP2/FMU SUN DOMAIN-CONTAINING"/>
    <property type="match status" value="1"/>
</dbReference>
<dbReference type="PANTHER" id="PTHR22807:SF30">
    <property type="entry name" value="28S RRNA (CYTOSINE(4447)-C(5))-METHYLTRANSFERASE-RELATED"/>
    <property type="match status" value="1"/>
</dbReference>
<name>A0A3E1NLI1_9BACT</name>
<evidence type="ECO:0000256" key="3">
    <source>
        <dbReference type="ARBA" id="ARBA00022691"/>
    </source>
</evidence>
<dbReference type="PROSITE" id="PS51686">
    <property type="entry name" value="SAM_MT_RSMB_NOP"/>
    <property type="match status" value="1"/>
</dbReference>
<comment type="caution">
    <text evidence="5">Lacks conserved residue(s) required for the propagation of feature annotation.</text>
</comment>
<dbReference type="GO" id="GO:0008173">
    <property type="term" value="F:RNA methyltransferase activity"/>
    <property type="evidence" value="ECO:0007669"/>
    <property type="project" value="InterPro"/>
</dbReference>
<dbReference type="InterPro" id="IPR049560">
    <property type="entry name" value="MeTrfase_RsmB-F_NOP2_cat"/>
</dbReference>
<reference evidence="7 8" key="1">
    <citation type="submission" date="2018-08" db="EMBL/GenBank/DDBJ databases">
        <title>Chitinophagaceae sp. K23C18032701, a novel bacterium isolated from forest soil.</title>
        <authorList>
            <person name="Wang C."/>
        </authorList>
    </citation>
    <scope>NUCLEOTIDE SEQUENCE [LARGE SCALE GENOMIC DNA]</scope>
    <source>
        <strain evidence="7 8">K23C18032701</strain>
    </source>
</reference>
<comment type="caution">
    <text evidence="7">The sequence shown here is derived from an EMBL/GenBank/DDBJ whole genome shotgun (WGS) entry which is preliminary data.</text>
</comment>
<dbReference type="InterPro" id="IPR023267">
    <property type="entry name" value="RCMT"/>
</dbReference>
<dbReference type="InterPro" id="IPR001678">
    <property type="entry name" value="MeTrfase_RsmB-F_NOP2_dom"/>
</dbReference>
<gene>
    <name evidence="7" type="ORF">DXN05_07590</name>
</gene>
<evidence type="ECO:0000313" key="8">
    <source>
        <dbReference type="Proteomes" id="UP000261284"/>
    </source>
</evidence>
<accession>A0A3E1NLI1</accession>
<feature type="binding site" evidence="5">
    <location>
        <position position="296"/>
    </location>
    <ligand>
        <name>S-adenosyl-L-methionine</name>
        <dbReference type="ChEBI" id="CHEBI:59789"/>
    </ligand>
</feature>
<dbReference type="CDD" id="cd02440">
    <property type="entry name" value="AdoMet_MTases"/>
    <property type="match status" value="1"/>
</dbReference>
<dbReference type="PRINTS" id="PR02008">
    <property type="entry name" value="RCMTFAMILY"/>
</dbReference>
<organism evidence="7 8">
    <name type="scientific">Deminuibacter soli</name>
    <dbReference type="NCBI Taxonomy" id="2291815"/>
    <lineage>
        <taxon>Bacteria</taxon>
        <taxon>Pseudomonadati</taxon>
        <taxon>Bacteroidota</taxon>
        <taxon>Chitinophagia</taxon>
        <taxon>Chitinophagales</taxon>
        <taxon>Chitinophagaceae</taxon>
        <taxon>Deminuibacter</taxon>
    </lineage>
</organism>
<evidence type="ECO:0000256" key="2">
    <source>
        <dbReference type="ARBA" id="ARBA00022679"/>
    </source>
</evidence>
<dbReference type="Pfam" id="PF01189">
    <property type="entry name" value="Methyltr_RsmB-F"/>
    <property type="match status" value="1"/>
</dbReference>
<feature type="active site" description="Nucleophile" evidence="5">
    <location>
        <position position="349"/>
    </location>
</feature>
<dbReference type="GO" id="GO:0003723">
    <property type="term" value="F:RNA binding"/>
    <property type="evidence" value="ECO:0007669"/>
    <property type="project" value="UniProtKB-UniRule"/>
</dbReference>
<feature type="binding site" evidence="5">
    <location>
        <position position="277"/>
    </location>
    <ligand>
        <name>S-adenosyl-L-methionine</name>
        <dbReference type="ChEBI" id="CHEBI:59789"/>
    </ligand>
</feature>
<evidence type="ECO:0000256" key="1">
    <source>
        <dbReference type="ARBA" id="ARBA00022603"/>
    </source>
</evidence>
<keyword evidence="2 5" id="KW-0808">Transferase</keyword>
<keyword evidence="3 5" id="KW-0949">S-adenosyl-L-methionine</keyword>
<feature type="domain" description="SAM-dependent MTase RsmB/NOP-type" evidence="6">
    <location>
        <begin position="136"/>
        <end position="395"/>
    </location>
</feature>